<gene>
    <name evidence="2" type="ORF">NOO_LOCUS6945</name>
</gene>
<evidence type="ECO:0000313" key="4">
    <source>
        <dbReference type="WBParaSite" id="nOo.2.0.1.t06945-RA"/>
    </source>
</evidence>
<feature type="region of interest" description="Disordered" evidence="1">
    <location>
        <begin position="1"/>
        <end position="33"/>
    </location>
</feature>
<dbReference type="AlphaFoldDB" id="A0A182EFS7"/>
<dbReference type="WBParaSite" id="nOo.2.0.1.t06945-RA">
    <property type="protein sequence ID" value="nOo.2.0.1.t06945-RA"/>
    <property type="gene ID" value="nOo.2.0.1.g06945"/>
</dbReference>
<feature type="compositionally biased region" description="Polar residues" evidence="1">
    <location>
        <begin position="9"/>
        <end position="33"/>
    </location>
</feature>
<reference evidence="4" key="1">
    <citation type="submission" date="2016-06" db="UniProtKB">
        <authorList>
            <consortium name="WormBaseParasite"/>
        </authorList>
    </citation>
    <scope>IDENTIFICATION</scope>
</reference>
<keyword evidence="3" id="KW-1185">Reference proteome</keyword>
<name>A0A182EFS7_ONCOC</name>
<evidence type="ECO:0000256" key="1">
    <source>
        <dbReference type="SAM" id="MobiDB-lite"/>
    </source>
</evidence>
<proteinExistence type="predicted"/>
<protein>
    <submittedName>
        <fullName evidence="2 4">Uncharacterized protein</fullName>
    </submittedName>
</protein>
<dbReference type="Proteomes" id="UP000271087">
    <property type="component" value="Unassembled WGS sequence"/>
</dbReference>
<evidence type="ECO:0000313" key="2">
    <source>
        <dbReference type="EMBL" id="VDK84309.1"/>
    </source>
</evidence>
<evidence type="ECO:0000313" key="3">
    <source>
        <dbReference type="Proteomes" id="UP000271087"/>
    </source>
</evidence>
<reference evidence="2 3" key="2">
    <citation type="submission" date="2018-08" db="EMBL/GenBank/DDBJ databases">
        <authorList>
            <person name="Laetsch R D."/>
            <person name="Stevens L."/>
            <person name="Kumar S."/>
            <person name="Blaxter L. M."/>
        </authorList>
    </citation>
    <scope>NUCLEOTIDE SEQUENCE [LARGE SCALE GENOMIC DNA]</scope>
</reference>
<accession>A0A182EFS7</accession>
<dbReference type="EMBL" id="UYRW01002297">
    <property type="protein sequence ID" value="VDK84309.1"/>
    <property type="molecule type" value="Genomic_DNA"/>
</dbReference>
<sequence>MQAIVLESDGSNTIGNEAEMSNNSETNVQHPVE</sequence>
<organism evidence="4">
    <name type="scientific">Onchocerca ochengi</name>
    <name type="common">Filarial nematode worm</name>
    <dbReference type="NCBI Taxonomy" id="42157"/>
    <lineage>
        <taxon>Eukaryota</taxon>
        <taxon>Metazoa</taxon>
        <taxon>Ecdysozoa</taxon>
        <taxon>Nematoda</taxon>
        <taxon>Chromadorea</taxon>
        <taxon>Rhabditida</taxon>
        <taxon>Spirurina</taxon>
        <taxon>Spiruromorpha</taxon>
        <taxon>Filarioidea</taxon>
        <taxon>Onchocercidae</taxon>
        <taxon>Onchocerca</taxon>
    </lineage>
</organism>